<feature type="domain" description="CheR-type methyltransferase" evidence="6">
    <location>
        <begin position="33"/>
        <end position="314"/>
    </location>
</feature>
<accession>A0A3B1AQH5</accession>
<dbReference type="EC" id="2.1.1.80" evidence="2"/>
<dbReference type="EMBL" id="UOFT01000052">
    <property type="protein sequence ID" value="VAW96234.1"/>
    <property type="molecule type" value="Genomic_DNA"/>
</dbReference>
<dbReference type="Pfam" id="PF01739">
    <property type="entry name" value="CheR"/>
    <property type="match status" value="1"/>
</dbReference>
<dbReference type="CDD" id="cd02440">
    <property type="entry name" value="AdoMet_MTases"/>
    <property type="match status" value="1"/>
</dbReference>
<name>A0A3B1AQH5_9ZZZZ</name>
<dbReference type="SMART" id="SM00138">
    <property type="entry name" value="MeTrc"/>
    <property type="match status" value="1"/>
</dbReference>
<evidence type="ECO:0000313" key="7">
    <source>
        <dbReference type="EMBL" id="VAW96234.1"/>
    </source>
</evidence>
<evidence type="ECO:0000259" key="6">
    <source>
        <dbReference type="PROSITE" id="PS50123"/>
    </source>
</evidence>
<organism evidence="7">
    <name type="scientific">hydrothermal vent metagenome</name>
    <dbReference type="NCBI Taxonomy" id="652676"/>
    <lineage>
        <taxon>unclassified sequences</taxon>
        <taxon>metagenomes</taxon>
        <taxon>ecological metagenomes</taxon>
    </lineage>
</organism>
<dbReference type="InterPro" id="IPR029063">
    <property type="entry name" value="SAM-dependent_MTases_sf"/>
</dbReference>
<dbReference type="Gene3D" id="1.10.155.10">
    <property type="entry name" value="Chemotaxis receptor methyltransferase CheR, N-terminal domain"/>
    <property type="match status" value="1"/>
</dbReference>
<dbReference type="GO" id="GO:0008983">
    <property type="term" value="F:protein-glutamate O-methyltransferase activity"/>
    <property type="evidence" value="ECO:0007669"/>
    <property type="project" value="UniProtKB-EC"/>
</dbReference>
<dbReference type="PROSITE" id="PS50123">
    <property type="entry name" value="CHER"/>
    <property type="match status" value="1"/>
</dbReference>
<keyword evidence="4 7" id="KW-0808">Transferase</keyword>
<dbReference type="PANTHER" id="PTHR24422:SF19">
    <property type="entry name" value="CHEMOTAXIS PROTEIN METHYLTRANSFERASE"/>
    <property type="match status" value="1"/>
</dbReference>
<dbReference type="SUPFAM" id="SSF53335">
    <property type="entry name" value="S-adenosyl-L-methionine-dependent methyltransferases"/>
    <property type="match status" value="1"/>
</dbReference>
<dbReference type="InterPro" id="IPR050903">
    <property type="entry name" value="Bact_Chemotaxis_MeTrfase"/>
</dbReference>
<dbReference type="PANTHER" id="PTHR24422">
    <property type="entry name" value="CHEMOTAXIS PROTEIN METHYLTRANSFERASE"/>
    <property type="match status" value="1"/>
</dbReference>
<evidence type="ECO:0000256" key="1">
    <source>
        <dbReference type="ARBA" id="ARBA00001541"/>
    </source>
</evidence>
<dbReference type="Pfam" id="PF03705">
    <property type="entry name" value="CheR_N"/>
    <property type="match status" value="1"/>
</dbReference>
<sequence length="314" mass="36617">MALKKSEQVAQQTDDNHLVDSCIEDSATQNSWHLQSLPEMDSALFNRWVELVELRTGMRIPENRKSFLLSKLSIRMREIKIDGYQAYFELVSDERGGLIEWETLVDRLTVHETRFWRDDSIFQLIQKEYIEKNKLLNKKQLNLQVWSVGCATGEEPYSLALWFEHFCRLNSIENKQGVHATDISLAALATAREGLYPENRLTNLPDGYLNYYFSKIEKDKYRVNDNLKERVCFTKLNLLKMDSFPFSEFDVIVCQNVMIYFDQALRIKILNKFANYLKVGGILILGAGEVLGWNHPKMESLTFQSTLAFRRSCE</sequence>
<dbReference type="InterPro" id="IPR022642">
    <property type="entry name" value="CheR_C"/>
</dbReference>
<keyword evidence="5" id="KW-0949">S-adenosyl-L-methionine</keyword>
<evidence type="ECO:0000256" key="2">
    <source>
        <dbReference type="ARBA" id="ARBA00012534"/>
    </source>
</evidence>
<dbReference type="AlphaFoldDB" id="A0A3B1AQH5"/>
<dbReference type="SUPFAM" id="SSF47757">
    <property type="entry name" value="Chemotaxis receptor methyltransferase CheR, N-terminal domain"/>
    <property type="match status" value="1"/>
</dbReference>
<evidence type="ECO:0000256" key="4">
    <source>
        <dbReference type="ARBA" id="ARBA00022679"/>
    </source>
</evidence>
<evidence type="ECO:0000256" key="3">
    <source>
        <dbReference type="ARBA" id="ARBA00022603"/>
    </source>
</evidence>
<dbReference type="PRINTS" id="PR00996">
    <property type="entry name" value="CHERMTFRASE"/>
</dbReference>
<dbReference type="InterPro" id="IPR000780">
    <property type="entry name" value="CheR_MeTrfase"/>
</dbReference>
<keyword evidence="3 7" id="KW-0489">Methyltransferase</keyword>
<reference evidence="7" key="1">
    <citation type="submission" date="2018-06" db="EMBL/GenBank/DDBJ databases">
        <authorList>
            <person name="Zhirakovskaya E."/>
        </authorList>
    </citation>
    <scope>NUCLEOTIDE SEQUENCE</scope>
</reference>
<dbReference type="InterPro" id="IPR022641">
    <property type="entry name" value="CheR_N"/>
</dbReference>
<evidence type="ECO:0000256" key="5">
    <source>
        <dbReference type="ARBA" id="ARBA00022691"/>
    </source>
</evidence>
<dbReference type="InterPro" id="IPR036804">
    <property type="entry name" value="CheR_N_sf"/>
</dbReference>
<comment type="catalytic activity">
    <reaction evidence="1">
        <text>L-glutamyl-[protein] + S-adenosyl-L-methionine = [protein]-L-glutamate 5-O-methyl ester + S-adenosyl-L-homocysteine</text>
        <dbReference type="Rhea" id="RHEA:24452"/>
        <dbReference type="Rhea" id="RHEA-COMP:10208"/>
        <dbReference type="Rhea" id="RHEA-COMP:10311"/>
        <dbReference type="ChEBI" id="CHEBI:29973"/>
        <dbReference type="ChEBI" id="CHEBI:57856"/>
        <dbReference type="ChEBI" id="CHEBI:59789"/>
        <dbReference type="ChEBI" id="CHEBI:82795"/>
        <dbReference type="EC" id="2.1.1.80"/>
    </reaction>
</comment>
<dbReference type="GO" id="GO:0032259">
    <property type="term" value="P:methylation"/>
    <property type="evidence" value="ECO:0007669"/>
    <property type="project" value="UniProtKB-KW"/>
</dbReference>
<gene>
    <name evidence="7" type="ORF">MNBD_GAMMA23-1709</name>
</gene>
<dbReference type="Gene3D" id="3.40.50.150">
    <property type="entry name" value="Vaccinia Virus protein VP39"/>
    <property type="match status" value="1"/>
</dbReference>
<protein>
    <recommendedName>
        <fullName evidence="2">protein-glutamate O-methyltransferase</fullName>
        <ecNumber evidence="2">2.1.1.80</ecNumber>
    </recommendedName>
</protein>
<proteinExistence type="predicted"/>